<accession>A0A8S5Q8W8</accession>
<evidence type="ECO:0000313" key="1">
    <source>
        <dbReference type="EMBL" id="DAE15249.1"/>
    </source>
</evidence>
<proteinExistence type="predicted"/>
<sequence>MSEEKKKRGRKKKLDRIDKMCLYCSDYNAKHGTSYSYGEFVAQIAARKIKPLGFYDYAD</sequence>
<protein>
    <submittedName>
        <fullName evidence="1">Uncharacterized protein</fullName>
    </submittedName>
</protein>
<name>A0A8S5Q8W8_9CAUD</name>
<organism evidence="1">
    <name type="scientific">Siphoviridae sp. ctK9J6</name>
    <dbReference type="NCBI Taxonomy" id="2825437"/>
    <lineage>
        <taxon>Viruses</taxon>
        <taxon>Duplodnaviria</taxon>
        <taxon>Heunggongvirae</taxon>
        <taxon>Uroviricota</taxon>
        <taxon>Caudoviricetes</taxon>
    </lineage>
</organism>
<reference evidence="1" key="1">
    <citation type="journal article" date="2021" name="Proc. Natl. Acad. Sci. U.S.A.">
        <title>A Catalog of Tens of Thousands of Viruses from Human Metagenomes Reveals Hidden Associations with Chronic Diseases.</title>
        <authorList>
            <person name="Tisza M.J."/>
            <person name="Buck C.B."/>
        </authorList>
    </citation>
    <scope>NUCLEOTIDE SEQUENCE</scope>
    <source>
        <strain evidence="1">CtK9J6</strain>
    </source>
</reference>
<dbReference type="EMBL" id="BK015600">
    <property type="protein sequence ID" value="DAE15249.1"/>
    <property type="molecule type" value="Genomic_DNA"/>
</dbReference>